<dbReference type="InterPro" id="IPR004437">
    <property type="entry name" value="ParB/RepB/Spo0J"/>
</dbReference>
<dbReference type="InterPro" id="IPR057240">
    <property type="entry name" value="ParB_dimer_C"/>
</dbReference>
<dbReference type="InterPro" id="IPR003115">
    <property type="entry name" value="ParB_N"/>
</dbReference>
<keyword evidence="8" id="KW-1185">Reference proteome</keyword>
<feature type="domain" description="ParB-like N-terminal" evidence="6">
    <location>
        <begin position="43"/>
        <end position="135"/>
    </location>
</feature>
<dbReference type="AlphaFoldDB" id="A0A1N7JF37"/>
<evidence type="ECO:0000259" key="6">
    <source>
        <dbReference type="SMART" id="SM00470"/>
    </source>
</evidence>
<evidence type="ECO:0000313" key="8">
    <source>
        <dbReference type="Proteomes" id="UP000185678"/>
    </source>
</evidence>
<dbReference type="Pfam" id="PF23552">
    <property type="entry name" value="ParB_C"/>
    <property type="match status" value="1"/>
</dbReference>
<dbReference type="PANTHER" id="PTHR33375">
    <property type="entry name" value="CHROMOSOME-PARTITIONING PROTEIN PARB-RELATED"/>
    <property type="match status" value="1"/>
</dbReference>
<gene>
    <name evidence="7" type="ORF">SAMN05421779_102178</name>
</gene>
<comment type="similarity">
    <text evidence="1">Belongs to the ParB family.</text>
</comment>
<dbReference type="GO" id="GO:0045881">
    <property type="term" value="P:positive regulation of sporulation resulting in formation of a cellular spore"/>
    <property type="evidence" value="ECO:0007669"/>
    <property type="project" value="TreeGrafter"/>
</dbReference>
<dbReference type="Proteomes" id="UP000185678">
    <property type="component" value="Unassembled WGS sequence"/>
</dbReference>
<dbReference type="GO" id="GO:0007059">
    <property type="term" value="P:chromosome segregation"/>
    <property type="evidence" value="ECO:0007669"/>
    <property type="project" value="UniProtKB-KW"/>
</dbReference>
<dbReference type="FunFam" id="1.10.10.2830:FF:000001">
    <property type="entry name" value="Chromosome partitioning protein ParB"/>
    <property type="match status" value="1"/>
</dbReference>
<organism evidence="7 8">
    <name type="scientific">Insolitispirillum peregrinum</name>
    <dbReference type="NCBI Taxonomy" id="80876"/>
    <lineage>
        <taxon>Bacteria</taxon>
        <taxon>Pseudomonadati</taxon>
        <taxon>Pseudomonadota</taxon>
        <taxon>Alphaproteobacteria</taxon>
        <taxon>Rhodospirillales</taxon>
        <taxon>Novispirillaceae</taxon>
        <taxon>Insolitispirillum</taxon>
    </lineage>
</organism>
<dbReference type="Pfam" id="PF02195">
    <property type="entry name" value="ParB_N"/>
    <property type="match status" value="1"/>
</dbReference>
<evidence type="ECO:0000313" key="7">
    <source>
        <dbReference type="EMBL" id="SIS47874.1"/>
    </source>
</evidence>
<evidence type="ECO:0000256" key="5">
    <source>
        <dbReference type="SAM" id="MobiDB-lite"/>
    </source>
</evidence>
<reference evidence="7 8" key="1">
    <citation type="submission" date="2017-01" db="EMBL/GenBank/DDBJ databases">
        <authorList>
            <person name="Mah S.A."/>
            <person name="Swanson W.J."/>
            <person name="Moy G.W."/>
            <person name="Vacquier V.D."/>
        </authorList>
    </citation>
    <scope>NUCLEOTIDE SEQUENCE [LARGE SCALE GENOMIC DNA]</scope>
    <source>
        <strain evidence="7 8">DSM 11589</strain>
    </source>
</reference>
<dbReference type="GO" id="GO:0005694">
    <property type="term" value="C:chromosome"/>
    <property type="evidence" value="ECO:0007669"/>
    <property type="project" value="TreeGrafter"/>
</dbReference>
<name>A0A1N7JF37_9PROT</name>
<dbReference type="RefSeq" id="WP_076399085.1">
    <property type="nucleotide sequence ID" value="NZ_FTOA01000002.1"/>
</dbReference>
<protein>
    <submittedName>
        <fullName evidence="7">ParB/RepB/Spo0J family partition protein</fullName>
    </submittedName>
</protein>
<dbReference type="InterPro" id="IPR036086">
    <property type="entry name" value="ParB/Sulfiredoxin_sf"/>
</dbReference>
<dbReference type="STRING" id="80876.SAMN05421779_102178"/>
<evidence type="ECO:0000256" key="4">
    <source>
        <dbReference type="ARBA" id="ARBA00025472"/>
    </source>
</evidence>
<evidence type="ECO:0000256" key="1">
    <source>
        <dbReference type="ARBA" id="ARBA00006295"/>
    </source>
</evidence>
<dbReference type="Gene3D" id="1.10.10.2830">
    <property type="match status" value="1"/>
</dbReference>
<dbReference type="EMBL" id="FTOA01000002">
    <property type="protein sequence ID" value="SIS47874.1"/>
    <property type="molecule type" value="Genomic_DNA"/>
</dbReference>
<evidence type="ECO:0000256" key="2">
    <source>
        <dbReference type="ARBA" id="ARBA00022829"/>
    </source>
</evidence>
<dbReference type="SMART" id="SM00470">
    <property type="entry name" value="ParB"/>
    <property type="match status" value="1"/>
</dbReference>
<feature type="region of interest" description="Disordered" evidence="5">
    <location>
        <begin position="442"/>
        <end position="485"/>
    </location>
</feature>
<dbReference type="CDD" id="cd16393">
    <property type="entry name" value="SPO0J_N"/>
    <property type="match status" value="1"/>
</dbReference>
<dbReference type="OrthoDB" id="9802051at2"/>
<dbReference type="Gene3D" id="3.90.1530.30">
    <property type="match status" value="1"/>
</dbReference>
<feature type="compositionally biased region" description="Low complexity" evidence="5">
    <location>
        <begin position="442"/>
        <end position="453"/>
    </location>
</feature>
<dbReference type="NCBIfam" id="TIGR00180">
    <property type="entry name" value="parB_part"/>
    <property type="match status" value="1"/>
</dbReference>
<dbReference type="GO" id="GO:0003677">
    <property type="term" value="F:DNA binding"/>
    <property type="evidence" value="ECO:0007669"/>
    <property type="project" value="UniProtKB-KW"/>
</dbReference>
<dbReference type="SUPFAM" id="SSF110849">
    <property type="entry name" value="ParB/Sulfiredoxin"/>
    <property type="match status" value="1"/>
</dbReference>
<dbReference type="InterPro" id="IPR041468">
    <property type="entry name" value="HTH_ParB/Spo0J"/>
</dbReference>
<evidence type="ECO:0000256" key="3">
    <source>
        <dbReference type="ARBA" id="ARBA00023125"/>
    </source>
</evidence>
<keyword evidence="2" id="KW-0159">Chromosome partition</keyword>
<dbReference type="PANTHER" id="PTHR33375:SF1">
    <property type="entry name" value="CHROMOSOME-PARTITIONING PROTEIN PARB-RELATED"/>
    <property type="match status" value="1"/>
</dbReference>
<keyword evidence="3" id="KW-0238">DNA-binding</keyword>
<dbReference type="Pfam" id="PF17762">
    <property type="entry name" value="HTH_ParB"/>
    <property type="match status" value="1"/>
</dbReference>
<accession>A0A1N7JF37</accession>
<proteinExistence type="inferred from homology"/>
<dbReference type="InterPro" id="IPR050336">
    <property type="entry name" value="Chromosome_partition/occlusion"/>
</dbReference>
<dbReference type="SUPFAM" id="SSF109709">
    <property type="entry name" value="KorB DNA-binding domain-like"/>
    <property type="match status" value="1"/>
</dbReference>
<dbReference type="FunFam" id="3.90.1530.30:FF:000001">
    <property type="entry name" value="Chromosome partitioning protein ParB"/>
    <property type="match status" value="1"/>
</dbReference>
<sequence length="499" mass="54339">MEDKRKRGLGRGLSALLGNTPLAQPAASSSSNEPVVIDLKGTVQIPVTHMQSGRYQPRTEFDQDALQDLADSIRAKGIIQPILVRPLPEDPSRYEIIAGERRWRAAQMAQQHDVPVLVRDFTDQEAAEVALIENLQRRDLSPLEEAEGYRRLIDDFSRTQDDLAQALGKSRSHVANMIRLLALPEQVKHYMRDGRLTAGHARALLNAEDPVVLAQQVVSKGLNVRQTEKLATDKGGVKARKPKFEREKDADTLALERDLARVLGLKVEVEFLGRGGQVVIHYDTLDQLDDILYRLNNPSERHRSGTPMPDARGFDDFEADNAAFAASFGRTAPTTEEGDEESLEESVDAWQAELAAETEREAAERLAPLDDELSDEDDLDVAALLDQDSVEMIDDSAPQADDAEQAEAPVVDAQSVLSALRAAVDGDNPLAALARMGAFSGDPAADNGAGDDQPAAEEQPVEQASADVWADSLKGTSLGDTKASDDELHALLSQIRAGK</sequence>
<comment type="function">
    <text evidence="4">Involved in chromosome partition. Localize to both poles of the predivisional cell following completion of DNA replication. Binds to the DNA origin of replication.</text>
</comment>